<dbReference type="EMBL" id="CADCXV010000836">
    <property type="protein sequence ID" value="CAB0036914.1"/>
    <property type="molecule type" value="Genomic_DNA"/>
</dbReference>
<reference evidence="1 2" key="1">
    <citation type="submission" date="2020-02" db="EMBL/GenBank/DDBJ databases">
        <authorList>
            <person name="Ferguson B K."/>
        </authorList>
    </citation>
    <scope>NUCLEOTIDE SEQUENCE [LARGE SCALE GENOMIC DNA]</scope>
</reference>
<gene>
    <name evidence="1" type="ORF">TBRA_LOCUS8755</name>
</gene>
<protein>
    <submittedName>
        <fullName evidence="1">Uncharacterized protein</fullName>
    </submittedName>
</protein>
<proteinExistence type="predicted"/>
<feature type="non-terminal residue" evidence="1">
    <location>
        <position position="51"/>
    </location>
</feature>
<accession>A0A6H5IGF6</accession>
<sequence>MNPPVETNLFVPVAKTKKLISAGDSCKIVYAPMKRKRKPQSMCNYRPRRSR</sequence>
<keyword evidence="2" id="KW-1185">Reference proteome</keyword>
<dbReference type="AlphaFoldDB" id="A0A6H5IGF6"/>
<organism evidence="1 2">
    <name type="scientific">Trichogramma brassicae</name>
    <dbReference type="NCBI Taxonomy" id="86971"/>
    <lineage>
        <taxon>Eukaryota</taxon>
        <taxon>Metazoa</taxon>
        <taxon>Ecdysozoa</taxon>
        <taxon>Arthropoda</taxon>
        <taxon>Hexapoda</taxon>
        <taxon>Insecta</taxon>
        <taxon>Pterygota</taxon>
        <taxon>Neoptera</taxon>
        <taxon>Endopterygota</taxon>
        <taxon>Hymenoptera</taxon>
        <taxon>Apocrita</taxon>
        <taxon>Proctotrupomorpha</taxon>
        <taxon>Chalcidoidea</taxon>
        <taxon>Trichogrammatidae</taxon>
        <taxon>Trichogramma</taxon>
    </lineage>
</organism>
<dbReference type="Proteomes" id="UP000479190">
    <property type="component" value="Unassembled WGS sequence"/>
</dbReference>
<evidence type="ECO:0000313" key="2">
    <source>
        <dbReference type="Proteomes" id="UP000479190"/>
    </source>
</evidence>
<name>A0A6H5IGF6_9HYME</name>
<evidence type="ECO:0000313" key="1">
    <source>
        <dbReference type="EMBL" id="CAB0036914.1"/>
    </source>
</evidence>